<evidence type="ECO:0000313" key="2">
    <source>
        <dbReference type="EMBL" id="AWV88543.1"/>
    </source>
</evidence>
<dbReference type="KEGG" id="bsed:DN745_04000"/>
<feature type="transmembrane region" description="Helical" evidence="1">
    <location>
        <begin position="31"/>
        <end position="64"/>
    </location>
</feature>
<dbReference type="OrthoDB" id="9990070at2"/>
<dbReference type="Proteomes" id="UP000249799">
    <property type="component" value="Chromosome"/>
</dbReference>
<feature type="transmembrane region" description="Helical" evidence="1">
    <location>
        <begin position="76"/>
        <end position="103"/>
    </location>
</feature>
<keyword evidence="1" id="KW-0812">Transmembrane</keyword>
<keyword evidence="3" id="KW-1185">Reference proteome</keyword>
<sequence>MTFLLHVLILKLAVGTMGVPKSKNRYTKALFVVLGLSLAGFVLGMIPIIGWISWFIYPILWIAVMMSSYSLSFTKSVAVAVVQVILKLGLWLLLKLFGVSVLFSDLMTYGLN</sequence>
<accession>A0A2Z4FI32</accession>
<dbReference type="AlphaFoldDB" id="A0A2Z4FI32"/>
<name>A0A2Z4FI32_9DELT</name>
<protein>
    <submittedName>
        <fullName evidence="2">Uncharacterized protein</fullName>
    </submittedName>
</protein>
<dbReference type="EMBL" id="CP030032">
    <property type="protein sequence ID" value="AWV88543.1"/>
    <property type="molecule type" value="Genomic_DNA"/>
</dbReference>
<keyword evidence="1" id="KW-0472">Membrane</keyword>
<gene>
    <name evidence="2" type="ORF">DN745_04000</name>
</gene>
<keyword evidence="1" id="KW-1133">Transmembrane helix</keyword>
<organism evidence="2 3">
    <name type="scientific">Bradymonas sediminis</name>
    <dbReference type="NCBI Taxonomy" id="1548548"/>
    <lineage>
        <taxon>Bacteria</taxon>
        <taxon>Deltaproteobacteria</taxon>
        <taxon>Bradymonadales</taxon>
        <taxon>Bradymonadaceae</taxon>
        <taxon>Bradymonas</taxon>
    </lineage>
</organism>
<reference evidence="2 3" key="1">
    <citation type="submission" date="2018-06" db="EMBL/GenBank/DDBJ databases">
        <title>Lujinxingia sediminis gen. nov. sp. nov., a new facultative anaerobic member of the class Deltaproteobacteria, and proposal of Lujinxingaceae fam. nov.</title>
        <authorList>
            <person name="Guo L.-Y."/>
            <person name="Li C.-M."/>
            <person name="Wang S."/>
            <person name="Du Z.-J."/>
        </authorList>
    </citation>
    <scope>NUCLEOTIDE SEQUENCE [LARGE SCALE GENOMIC DNA]</scope>
    <source>
        <strain evidence="2 3">FA350</strain>
    </source>
</reference>
<dbReference type="RefSeq" id="WP_111332393.1">
    <property type="nucleotide sequence ID" value="NZ_CP030032.1"/>
</dbReference>
<evidence type="ECO:0000256" key="1">
    <source>
        <dbReference type="SAM" id="Phobius"/>
    </source>
</evidence>
<evidence type="ECO:0000313" key="3">
    <source>
        <dbReference type="Proteomes" id="UP000249799"/>
    </source>
</evidence>
<proteinExistence type="predicted"/>